<keyword evidence="2" id="KW-1185">Reference proteome</keyword>
<evidence type="ECO:0000313" key="1">
    <source>
        <dbReference type="EMBL" id="OQS00043.1"/>
    </source>
</evidence>
<dbReference type="EMBL" id="JNBS01001763">
    <property type="protein sequence ID" value="OQS00043.1"/>
    <property type="molecule type" value="Genomic_DNA"/>
</dbReference>
<name>A0A1V9ZPX7_9STRA</name>
<protein>
    <submittedName>
        <fullName evidence="1">Uncharacterized protein</fullName>
    </submittedName>
</protein>
<organism evidence="1 2">
    <name type="scientific">Thraustotheca clavata</name>
    <dbReference type="NCBI Taxonomy" id="74557"/>
    <lineage>
        <taxon>Eukaryota</taxon>
        <taxon>Sar</taxon>
        <taxon>Stramenopiles</taxon>
        <taxon>Oomycota</taxon>
        <taxon>Saprolegniomycetes</taxon>
        <taxon>Saprolegniales</taxon>
        <taxon>Achlyaceae</taxon>
        <taxon>Thraustotheca</taxon>
    </lineage>
</organism>
<reference evidence="1 2" key="1">
    <citation type="journal article" date="2014" name="Genome Biol. Evol.">
        <title>The secreted proteins of Achlya hypogyna and Thraustotheca clavata identify the ancestral oomycete secretome and reveal gene acquisitions by horizontal gene transfer.</title>
        <authorList>
            <person name="Misner I."/>
            <person name="Blouin N."/>
            <person name="Leonard G."/>
            <person name="Richards T.A."/>
            <person name="Lane C.E."/>
        </authorList>
    </citation>
    <scope>NUCLEOTIDE SEQUENCE [LARGE SCALE GENOMIC DNA]</scope>
    <source>
        <strain evidence="1 2">ATCC 34112</strain>
    </source>
</reference>
<dbReference type="AlphaFoldDB" id="A0A1V9ZPX7"/>
<dbReference type="OrthoDB" id="79879at2759"/>
<comment type="caution">
    <text evidence="1">The sequence shown here is derived from an EMBL/GenBank/DDBJ whole genome shotgun (WGS) entry which is preliminary data.</text>
</comment>
<dbReference type="Proteomes" id="UP000243217">
    <property type="component" value="Unassembled WGS sequence"/>
</dbReference>
<accession>A0A1V9ZPX7</accession>
<evidence type="ECO:0000313" key="2">
    <source>
        <dbReference type="Proteomes" id="UP000243217"/>
    </source>
</evidence>
<proteinExistence type="predicted"/>
<gene>
    <name evidence="1" type="ORF">THRCLA_06276</name>
</gene>
<sequence>MGLLPLEKHEVQTLRIHGNRTEWSPLHSQCVIALLALLEREEKLLFHRNPTWCQLQSTLEACKYLVDLVCLHAATCLQFSQGQSCIGQLLTAAIALQDAISQWLSEQEEDCIAKELTISQRCAWIKSRIQLISEAASYHQSRNEYKEAVILVYKHLELEYSLLKLVLEDSVKFTDVIHYRTDIAKAHFKLCFLCDILKDHSTAALHAKSSASILFELLLDVVKVPYLQTNERNELVWLLVRALHNFSIEQDILNFGTEAIQACRKSYELSIACFGKDHEKTNCIVQHYDNLNHPCYGRQPHTPLQLTQTDRWRIPRVWKSLLRSFGYCTTIPDRPVIKVKKCKPIPVESPRPAKPLKPEGAVLVGCTSPRLVQFGPILHKNALIEPIPLVANVERPKSAAATAPIKRPLIPASFSPRPHTVSSMHGRNLAPSRLATNLLKSNVRKKTKAVAFQLVITQDTESTIKNVVIAPVSVYDTVDKEISECCRALIDSIVQENQDEG</sequence>